<evidence type="ECO:0000256" key="2">
    <source>
        <dbReference type="ARBA" id="ARBA00023155"/>
    </source>
</evidence>
<keyword evidence="3 4" id="KW-0539">Nucleus</keyword>
<dbReference type="GO" id="GO:0006355">
    <property type="term" value="P:regulation of DNA-templated transcription"/>
    <property type="evidence" value="ECO:0007669"/>
    <property type="project" value="InterPro"/>
</dbReference>
<gene>
    <name evidence="6" type="ORF">JG688_00000926</name>
</gene>
<name>A0A8J5MJ21_9STRA</name>
<proteinExistence type="predicted"/>
<sequence>MTFPNRSNYTPFVVTCVDEMAALSSQGPAILQSVPSKDECQTPVKDNRKRLLEDPVFQGNESNESLVDTTAMLDQPDTVHAWNKKRVLQLEHNSHNPLQQPQLTTDGRIAYQLPSLTTSLSQVSPYAMELAARTMMPKKRTRLSTLSKTLMNDWFEHHLHHPYPTEEEKKALAVEGSIALEQVNNWFINTRGRKWKPMINRLMAEKQAGTCPLLDKMTKKIKEPYHMK</sequence>
<comment type="subcellular location">
    <subcellularLocation>
        <location evidence="4">Nucleus</location>
    </subcellularLocation>
</comment>
<dbReference type="InterPro" id="IPR001356">
    <property type="entry name" value="HD"/>
</dbReference>
<evidence type="ECO:0000256" key="4">
    <source>
        <dbReference type="PROSITE-ProRule" id="PRU00108"/>
    </source>
</evidence>
<dbReference type="CDD" id="cd00086">
    <property type="entry name" value="homeodomain"/>
    <property type="match status" value="1"/>
</dbReference>
<dbReference type="InterPro" id="IPR008422">
    <property type="entry name" value="KN_HD"/>
</dbReference>
<dbReference type="Pfam" id="PF05920">
    <property type="entry name" value="Homeobox_KN"/>
    <property type="match status" value="1"/>
</dbReference>
<dbReference type="PROSITE" id="PS50071">
    <property type="entry name" value="HOMEOBOX_2"/>
    <property type="match status" value="1"/>
</dbReference>
<organism evidence="6 7">
    <name type="scientific">Phytophthora aleatoria</name>
    <dbReference type="NCBI Taxonomy" id="2496075"/>
    <lineage>
        <taxon>Eukaryota</taxon>
        <taxon>Sar</taxon>
        <taxon>Stramenopiles</taxon>
        <taxon>Oomycota</taxon>
        <taxon>Peronosporomycetes</taxon>
        <taxon>Peronosporales</taxon>
        <taxon>Peronosporaceae</taxon>
        <taxon>Phytophthora</taxon>
    </lineage>
</organism>
<keyword evidence="1 4" id="KW-0238">DNA-binding</keyword>
<dbReference type="AlphaFoldDB" id="A0A8J5MJ21"/>
<dbReference type="GO" id="GO:0005634">
    <property type="term" value="C:nucleus"/>
    <property type="evidence" value="ECO:0007669"/>
    <property type="project" value="UniProtKB-SubCell"/>
</dbReference>
<evidence type="ECO:0000259" key="5">
    <source>
        <dbReference type="PROSITE" id="PS50071"/>
    </source>
</evidence>
<dbReference type="GO" id="GO:0003677">
    <property type="term" value="F:DNA binding"/>
    <property type="evidence" value="ECO:0007669"/>
    <property type="project" value="UniProtKB-UniRule"/>
</dbReference>
<feature type="DNA-binding region" description="Homeobox" evidence="4">
    <location>
        <begin position="136"/>
        <end position="198"/>
    </location>
</feature>
<dbReference type="InterPro" id="IPR050224">
    <property type="entry name" value="TALE_homeobox"/>
</dbReference>
<evidence type="ECO:0000313" key="7">
    <source>
        <dbReference type="Proteomes" id="UP000709295"/>
    </source>
</evidence>
<evidence type="ECO:0000256" key="3">
    <source>
        <dbReference type="ARBA" id="ARBA00023242"/>
    </source>
</evidence>
<evidence type="ECO:0000256" key="1">
    <source>
        <dbReference type="ARBA" id="ARBA00023125"/>
    </source>
</evidence>
<keyword evidence="2 4" id="KW-0371">Homeobox</keyword>
<keyword evidence="7" id="KW-1185">Reference proteome</keyword>
<evidence type="ECO:0000313" key="6">
    <source>
        <dbReference type="EMBL" id="KAG6976862.1"/>
    </source>
</evidence>
<dbReference type="SMART" id="SM00389">
    <property type="entry name" value="HOX"/>
    <property type="match status" value="1"/>
</dbReference>
<reference evidence="6" key="1">
    <citation type="submission" date="2021-01" db="EMBL/GenBank/DDBJ databases">
        <title>Phytophthora aleatoria, a newly-described species from Pinus radiata is distinct from Phytophthora cactorum isolates based on comparative genomics.</title>
        <authorList>
            <person name="Mcdougal R."/>
            <person name="Panda P."/>
            <person name="Williams N."/>
            <person name="Studholme D.J."/>
        </authorList>
    </citation>
    <scope>NUCLEOTIDE SEQUENCE</scope>
    <source>
        <strain evidence="6">NZFS 4037</strain>
    </source>
</reference>
<comment type="caution">
    <text evidence="6">The sequence shown here is derived from an EMBL/GenBank/DDBJ whole genome shotgun (WGS) entry which is preliminary data.</text>
</comment>
<feature type="domain" description="Homeobox" evidence="5">
    <location>
        <begin position="134"/>
        <end position="197"/>
    </location>
</feature>
<protein>
    <recommendedName>
        <fullName evidence="5">Homeobox domain-containing protein</fullName>
    </recommendedName>
</protein>
<dbReference type="EMBL" id="JAENGY010000019">
    <property type="protein sequence ID" value="KAG6976862.1"/>
    <property type="molecule type" value="Genomic_DNA"/>
</dbReference>
<dbReference type="Proteomes" id="UP000709295">
    <property type="component" value="Unassembled WGS sequence"/>
</dbReference>
<dbReference type="PANTHER" id="PTHR11850">
    <property type="entry name" value="HOMEOBOX PROTEIN TRANSCRIPTION FACTORS"/>
    <property type="match status" value="1"/>
</dbReference>
<accession>A0A8J5MJ21</accession>